<sequence>MPASAQAAVSGGGAAYPGPPTVESARCATGERWTCASGETLTVRGDDLQEVTSVAFIGRRGGKDDRIARPRRVAEGSFAVVVPEDARSGRLRVRTSVAVTRSRRAVRVPRRRLAEAPSPSGRPADGMVFPIAGRHDMGQSETNSFGGGRGHQGHDLFAACGTP</sequence>
<evidence type="ECO:0000313" key="2">
    <source>
        <dbReference type="EMBL" id="CAA9500659.1"/>
    </source>
</evidence>
<feature type="non-terminal residue" evidence="2">
    <location>
        <position position="163"/>
    </location>
</feature>
<name>A0A6J4SPE2_9ACTN</name>
<evidence type="ECO:0000256" key="1">
    <source>
        <dbReference type="SAM" id="MobiDB-lite"/>
    </source>
</evidence>
<feature type="region of interest" description="Disordered" evidence="1">
    <location>
        <begin position="1"/>
        <end position="25"/>
    </location>
</feature>
<dbReference type="Gene3D" id="2.60.40.10">
    <property type="entry name" value="Immunoglobulins"/>
    <property type="match status" value="1"/>
</dbReference>
<dbReference type="GO" id="GO:0005975">
    <property type="term" value="P:carbohydrate metabolic process"/>
    <property type="evidence" value="ECO:0007669"/>
    <property type="project" value="UniProtKB-ARBA"/>
</dbReference>
<dbReference type="EMBL" id="CADCVP010000200">
    <property type="protein sequence ID" value="CAA9500659.1"/>
    <property type="molecule type" value="Genomic_DNA"/>
</dbReference>
<accession>A0A6J4SPE2</accession>
<protein>
    <recommendedName>
        <fullName evidence="3">IPT/TIG domain-containing protein</fullName>
    </recommendedName>
</protein>
<feature type="region of interest" description="Disordered" evidence="1">
    <location>
        <begin position="134"/>
        <end position="163"/>
    </location>
</feature>
<reference evidence="2" key="1">
    <citation type="submission" date="2020-02" db="EMBL/GenBank/DDBJ databases">
        <authorList>
            <person name="Meier V. D."/>
        </authorList>
    </citation>
    <scope>NUCLEOTIDE SEQUENCE</scope>
    <source>
        <strain evidence="2">AVDCRST_MAG69</strain>
    </source>
</reference>
<organism evidence="2">
    <name type="scientific">uncultured Solirubrobacteraceae bacterium</name>
    <dbReference type="NCBI Taxonomy" id="1162706"/>
    <lineage>
        <taxon>Bacteria</taxon>
        <taxon>Bacillati</taxon>
        <taxon>Actinomycetota</taxon>
        <taxon>Thermoleophilia</taxon>
        <taxon>Solirubrobacterales</taxon>
        <taxon>Solirubrobacteraceae</taxon>
        <taxon>environmental samples</taxon>
    </lineage>
</organism>
<proteinExistence type="predicted"/>
<dbReference type="InterPro" id="IPR013783">
    <property type="entry name" value="Ig-like_fold"/>
</dbReference>
<gene>
    <name evidence="2" type="ORF">AVDCRST_MAG69-1869</name>
</gene>
<evidence type="ECO:0008006" key="3">
    <source>
        <dbReference type="Google" id="ProtNLM"/>
    </source>
</evidence>
<dbReference type="AlphaFoldDB" id="A0A6J4SPE2"/>